<dbReference type="GO" id="GO:0005886">
    <property type="term" value="C:plasma membrane"/>
    <property type="evidence" value="ECO:0007669"/>
    <property type="project" value="TreeGrafter"/>
</dbReference>
<dbReference type="GO" id="GO:0004930">
    <property type="term" value="F:G protein-coupled receptor activity"/>
    <property type="evidence" value="ECO:0007669"/>
    <property type="project" value="TreeGrafter"/>
</dbReference>
<name>A0A9P6EE43_9AGAR</name>
<protein>
    <recommendedName>
        <fullName evidence="8">Glucose receptor Git3 N-terminal domain-containing protein</fullName>
    </recommendedName>
</protein>
<dbReference type="EMBL" id="MU157862">
    <property type="protein sequence ID" value="KAF9527370.1"/>
    <property type="molecule type" value="Genomic_DNA"/>
</dbReference>
<keyword evidence="3 5" id="KW-1133">Transmembrane helix</keyword>
<feature type="transmembrane region" description="Helical" evidence="5">
    <location>
        <begin position="267"/>
        <end position="290"/>
    </location>
</feature>
<feature type="transmembrane region" description="Helical" evidence="5">
    <location>
        <begin position="158"/>
        <end position="178"/>
    </location>
</feature>
<feature type="transmembrane region" description="Helical" evidence="5">
    <location>
        <begin position="132"/>
        <end position="151"/>
    </location>
</feature>
<reference evidence="6" key="1">
    <citation type="submission" date="2020-11" db="EMBL/GenBank/DDBJ databases">
        <authorList>
            <consortium name="DOE Joint Genome Institute"/>
            <person name="Ahrendt S."/>
            <person name="Riley R."/>
            <person name="Andreopoulos W."/>
            <person name="Labutti K."/>
            <person name="Pangilinan J."/>
            <person name="Ruiz-Duenas F.J."/>
            <person name="Barrasa J.M."/>
            <person name="Sanchez-Garcia M."/>
            <person name="Camarero S."/>
            <person name="Miyauchi S."/>
            <person name="Serrano A."/>
            <person name="Linde D."/>
            <person name="Babiker R."/>
            <person name="Drula E."/>
            <person name="Ayuso-Fernandez I."/>
            <person name="Pacheco R."/>
            <person name="Padilla G."/>
            <person name="Ferreira P."/>
            <person name="Barriuso J."/>
            <person name="Kellner H."/>
            <person name="Castanera R."/>
            <person name="Alfaro M."/>
            <person name="Ramirez L."/>
            <person name="Pisabarro A.G."/>
            <person name="Kuo A."/>
            <person name="Tritt A."/>
            <person name="Lipzen A."/>
            <person name="He G."/>
            <person name="Yan M."/>
            <person name="Ng V."/>
            <person name="Cullen D."/>
            <person name="Martin F."/>
            <person name="Rosso M.-N."/>
            <person name="Henrissat B."/>
            <person name="Hibbett D."/>
            <person name="Martinez A.T."/>
            <person name="Grigoriev I.V."/>
        </authorList>
    </citation>
    <scope>NUCLEOTIDE SEQUENCE</scope>
    <source>
        <strain evidence="6">CBS 506.95</strain>
    </source>
</reference>
<feature type="transmembrane region" description="Helical" evidence="5">
    <location>
        <begin position="82"/>
        <end position="103"/>
    </location>
</feature>
<feature type="transmembrane region" description="Helical" evidence="5">
    <location>
        <begin position="37"/>
        <end position="61"/>
    </location>
</feature>
<dbReference type="GO" id="GO:0007189">
    <property type="term" value="P:adenylate cyclase-activating G protein-coupled receptor signaling pathway"/>
    <property type="evidence" value="ECO:0007669"/>
    <property type="project" value="TreeGrafter"/>
</dbReference>
<keyword evidence="7" id="KW-1185">Reference proteome</keyword>
<evidence type="ECO:0000256" key="3">
    <source>
        <dbReference type="ARBA" id="ARBA00022989"/>
    </source>
</evidence>
<comment type="subcellular location">
    <subcellularLocation>
        <location evidence="1">Membrane</location>
        <topology evidence="1">Multi-pass membrane protein</topology>
    </subcellularLocation>
</comment>
<feature type="transmembrane region" description="Helical" evidence="5">
    <location>
        <begin position="302"/>
        <end position="322"/>
    </location>
</feature>
<evidence type="ECO:0000256" key="2">
    <source>
        <dbReference type="ARBA" id="ARBA00022692"/>
    </source>
</evidence>
<evidence type="ECO:0000313" key="7">
    <source>
        <dbReference type="Proteomes" id="UP000807306"/>
    </source>
</evidence>
<feature type="transmembrane region" description="Helical" evidence="5">
    <location>
        <begin position="214"/>
        <end position="234"/>
    </location>
</feature>
<gene>
    <name evidence="6" type="ORF">CPB83DRAFT_876503</name>
</gene>
<evidence type="ECO:0000256" key="5">
    <source>
        <dbReference type="SAM" id="Phobius"/>
    </source>
</evidence>
<keyword evidence="4 5" id="KW-0472">Membrane</keyword>
<evidence type="ECO:0000256" key="1">
    <source>
        <dbReference type="ARBA" id="ARBA00004141"/>
    </source>
</evidence>
<sequence>MSNVPKPVGVVCSDVDWARDTNTAGKDLHCLTRGDSIGLTVVSEACLLSLIAVVYVFLRILRNVIWRLRRFPLRKFKMFHTPMDLLMFGLFFADILQAVGGVLDLRWIHLGKVEVGEYCNAQGIVQSIGETAVAMTTLTIAIFTFLGVWMGKNITSMFLTRVILAGIWLFIAVVVIVGNTVHRNPSKEHFQSPTPYWCWVANDYMPWKILGEYIWFWFTLGVLLFAYTPLFFWVRGNIVIHDPQWWKFHFQRADETDPEIRAKRKRAFVMAAYPAVYCINILPFSVVRWITFSHAEKNTAAATFAVTSIYGLSGLFNVILLLSTKPDAGLFGPRIPITSA</sequence>
<evidence type="ECO:0000256" key="4">
    <source>
        <dbReference type="ARBA" id="ARBA00023136"/>
    </source>
</evidence>
<dbReference type="SUPFAM" id="SSF81321">
    <property type="entry name" value="Family A G protein-coupled receptor-like"/>
    <property type="match status" value="1"/>
</dbReference>
<dbReference type="AlphaFoldDB" id="A0A9P6EE43"/>
<dbReference type="PANTHER" id="PTHR23112:SF37">
    <property type="entry name" value="G PROTEIN-COUPLED RECEPTOR GPR1"/>
    <property type="match status" value="1"/>
</dbReference>
<evidence type="ECO:0008006" key="8">
    <source>
        <dbReference type="Google" id="ProtNLM"/>
    </source>
</evidence>
<comment type="caution">
    <text evidence="6">The sequence shown here is derived from an EMBL/GenBank/DDBJ whole genome shotgun (WGS) entry which is preliminary data.</text>
</comment>
<keyword evidence="2 5" id="KW-0812">Transmembrane</keyword>
<dbReference type="Proteomes" id="UP000807306">
    <property type="component" value="Unassembled WGS sequence"/>
</dbReference>
<proteinExistence type="predicted"/>
<dbReference type="OrthoDB" id="100006at2759"/>
<organism evidence="6 7">
    <name type="scientific">Crepidotus variabilis</name>
    <dbReference type="NCBI Taxonomy" id="179855"/>
    <lineage>
        <taxon>Eukaryota</taxon>
        <taxon>Fungi</taxon>
        <taxon>Dikarya</taxon>
        <taxon>Basidiomycota</taxon>
        <taxon>Agaricomycotina</taxon>
        <taxon>Agaricomycetes</taxon>
        <taxon>Agaricomycetidae</taxon>
        <taxon>Agaricales</taxon>
        <taxon>Agaricineae</taxon>
        <taxon>Crepidotaceae</taxon>
        <taxon>Crepidotus</taxon>
    </lineage>
</organism>
<dbReference type="Gene3D" id="1.20.1070.10">
    <property type="entry name" value="Rhodopsin 7-helix transmembrane proteins"/>
    <property type="match status" value="1"/>
</dbReference>
<dbReference type="PANTHER" id="PTHR23112">
    <property type="entry name" value="G PROTEIN-COUPLED RECEPTOR 157-RELATED"/>
    <property type="match status" value="1"/>
</dbReference>
<accession>A0A9P6EE43</accession>
<evidence type="ECO:0000313" key="6">
    <source>
        <dbReference type="EMBL" id="KAF9527370.1"/>
    </source>
</evidence>